<evidence type="ECO:0000259" key="3">
    <source>
        <dbReference type="Pfam" id="PF26571"/>
    </source>
</evidence>
<dbReference type="Proteomes" id="UP001501326">
    <property type="component" value="Unassembled WGS sequence"/>
</dbReference>
<organism evidence="4 5">
    <name type="scientific">Pedococcus aerophilus</name>
    <dbReference type="NCBI Taxonomy" id="436356"/>
    <lineage>
        <taxon>Bacteria</taxon>
        <taxon>Bacillati</taxon>
        <taxon>Actinomycetota</taxon>
        <taxon>Actinomycetes</taxon>
        <taxon>Micrococcales</taxon>
        <taxon>Intrasporangiaceae</taxon>
        <taxon>Pedococcus</taxon>
    </lineage>
</organism>
<reference evidence="5" key="1">
    <citation type="journal article" date="2019" name="Int. J. Syst. Evol. Microbiol.">
        <title>The Global Catalogue of Microorganisms (GCM) 10K type strain sequencing project: providing services to taxonomists for standard genome sequencing and annotation.</title>
        <authorList>
            <consortium name="The Broad Institute Genomics Platform"/>
            <consortium name="The Broad Institute Genome Sequencing Center for Infectious Disease"/>
            <person name="Wu L."/>
            <person name="Ma J."/>
        </authorList>
    </citation>
    <scope>NUCLEOTIDE SEQUENCE [LARGE SCALE GENOMIC DNA]</scope>
    <source>
        <strain evidence="5">JCM 16378</strain>
    </source>
</reference>
<sequence>MSALWRRPNHRSALKGLGLAATALGVATAFAAPPATPSYQLTAEERQAPVRAVASEAAAPEKVDEYGVIGFTAQAKPKPKPKPAPKPAAKPSATTERAPERVSRGANYSRAGLGPLAGMSSNAVAVVNEVHAAFPSLSNIGGFRAGDPGDHGSGHAVDIMCSSGPGDAVAAHLQDMAGELGIKYIIWKQRIWYPGGGWKSMEDRGSVTENHYDHVHVSVN</sequence>
<dbReference type="InterPro" id="IPR058593">
    <property type="entry name" value="ARB_07466-like_C"/>
</dbReference>
<accession>A0ABP6H669</accession>
<evidence type="ECO:0000256" key="1">
    <source>
        <dbReference type="SAM" id="MobiDB-lite"/>
    </source>
</evidence>
<feature type="region of interest" description="Disordered" evidence="1">
    <location>
        <begin position="72"/>
        <end position="105"/>
    </location>
</feature>
<evidence type="ECO:0000313" key="5">
    <source>
        <dbReference type="Proteomes" id="UP001501326"/>
    </source>
</evidence>
<feature type="signal peptide" evidence="2">
    <location>
        <begin position="1"/>
        <end position="31"/>
    </location>
</feature>
<dbReference type="Pfam" id="PF26571">
    <property type="entry name" value="VldE"/>
    <property type="match status" value="1"/>
</dbReference>
<name>A0ABP6H669_9MICO</name>
<dbReference type="EMBL" id="BAAARN010000002">
    <property type="protein sequence ID" value="GAA2736975.1"/>
    <property type="molecule type" value="Genomic_DNA"/>
</dbReference>
<feature type="chain" id="PRO_5045745407" description="ARB-07466-like C-terminal domain-containing protein" evidence="2">
    <location>
        <begin position="32"/>
        <end position="220"/>
    </location>
</feature>
<comment type="caution">
    <text evidence="4">The sequence shown here is derived from an EMBL/GenBank/DDBJ whole genome shotgun (WGS) entry which is preliminary data.</text>
</comment>
<evidence type="ECO:0000256" key="2">
    <source>
        <dbReference type="SAM" id="SignalP"/>
    </source>
</evidence>
<keyword evidence="2" id="KW-0732">Signal</keyword>
<proteinExistence type="predicted"/>
<gene>
    <name evidence="4" type="ORF">GCM10009867_22670</name>
</gene>
<feature type="domain" description="ARB-07466-like C-terminal" evidence="3">
    <location>
        <begin position="118"/>
        <end position="212"/>
    </location>
</feature>
<protein>
    <recommendedName>
        <fullName evidence="3">ARB-07466-like C-terminal domain-containing protein</fullName>
    </recommendedName>
</protein>
<evidence type="ECO:0000313" key="4">
    <source>
        <dbReference type="EMBL" id="GAA2736975.1"/>
    </source>
</evidence>
<keyword evidence="5" id="KW-1185">Reference proteome</keyword>